<dbReference type="PANTHER" id="PTHR10803:SF31">
    <property type="entry name" value="ATPASE RV3679-RELATED"/>
    <property type="match status" value="1"/>
</dbReference>
<dbReference type="PANTHER" id="PTHR10803">
    <property type="entry name" value="ARSENICAL PUMP-DRIVING ATPASE ARSENITE-TRANSLOCATING ATPASE"/>
    <property type="match status" value="1"/>
</dbReference>
<evidence type="ECO:0000313" key="2">
    <source>
        <dbReference type="EMBL" id="GGM33538.1"/>
    </source>
</evidence>
<reference evidence="2" key="1">
    <citation type="journal article" date="2014" name="Int. J. Syst. Evol. Microbiol.">
        <title>Complete genome sequence of Corynebacterium casei LMG S-19264T (=DSM 44701T), isolated from a smear-ripened cheese.</title>
        <authorList>
            <consortium name="US DOE Joint Genome Institute (JGI-PGF)"/>
            <person name="Walter F."/>
            <person name="Albersmeier A."/>
            <person name="Kalinowski J."/>
            <person name="Ruckert C."/>
        </authorList>
    </citation>
    <scope>NUCLEOTIDE SEQUENCE</scope>
    <source>
        <strain evidence="2">JCM 19831</strain>
    </source>
</reference>
<dbReference type="Gene3D" id="3.40.50.300">
    <property type="entry name" value="P-loop containing nucleotide triphosphate hydrolases"/>
    <property type="match status" value="1"/>
</dbReference>
<keyword evidence="3" id="KW-1185">Reference proteome</keyword>
<feature type="domain" description="ArsA/GET3 Anion-transporting ATPase-like" evidence="1">
    <location>
        <begin position="20"/>
        <end position="174"/>
    </location>
</feature>
<dbReference type="GO" id="GO:0005524">
    <property type="term" value="F:ATP binding"/>
    <property type="evidence" value="ECO:0007669"/>
    <property type="project" value="InterPro"/>
</dbReference>
<gene>
    <name evidence="2" type="ORF">GCM10007977_038750</name>
</gene>
<organism evidence="2 3">
    <name type="scientific">Dactylosporangium sucinum</name>
    <dbReference type="NCBI Taxonomy" id="1424081"/>
    <lineage>
        <taxon>Bacteria</taxon>
        <taxon>Bacillati</taxon>
        <taxon>Actinomycetota</taxon>
        <taxon>Actinomycetes</taxon>
        <taxon>Micromonosporales</taxon>
        <taxon>Micromonosporaceae</taxon>
        <taxon>Dactylosporangium</taxon>
    </lineage>
</organism>
<dbReference type="InterPro" id="IPR027417">
    <property type="entry name" value="P-loop_NTPase"/>
</dbReference>
<dbReference type="AlphaFoldDB" id="A0A917WVU5"/>
<dbReference type="GO" id="GO:0016887">
    <property type="term" value="F:ATP hydrolysis activity"/>
    <property type="evidence" value="ECO:0007669"/>
    <property type="project" value="InterPro"/>
</dbReference>
<proteinExistence type="predicted"/>
<reference evidence="2" key="2">
    <citation type="submission" date="2020-09" db="EMBL/GenBank/DDBJ databases">
        <authorList>
            <person name="Sun Q."/>
            <person name="Ohkuma M."/>
        </authorList>
    </citation>
    <scope>NUCLEOTIDE SEQUENCE</scope>
    <source>
        <strain evidence="2">JCM 19831</strain>
    </source>
</reference>
<dbReference type="SUPFAM" id="SSF52540">
    <property type="entry name" value="P-loop containing nucleoside triphosphate hydrolases"/>
    <property type="match status" value="1"/>
</dbReference>
<dbReference type="InterPro" id="IPR016300">
    <property type="entry name" value="ATPase_ArsA/GET3"/>
</dbReference>
<protein>
    <submittedName>
        <fullName evidence="2">ATPase</fullName>
    </submittedName>
</protein>
<comment type="caution">
    <text evidence="2">The sequence shown here is derived from an EMBL/GenBank/DDBJ whole genome shotgun (WGS) entry which is preliminary data.</text>
</comment>
<accession>A0A917WVU5</accession>
<evidence type="ECO:0000313" key="3">
    <source>
        <dbReference type="Proteomes" id="UP000642070"/>
    </source>
</evidence>
<dbReference type="InterPro" id="IPR025723">
    <property type="entry name" value="ArsA/GET3_ATPase-like"/>
</dbReference>
<name>A0A917WVU5_9ACTN</name>
<dbReference type="RefSeq" id="WP_229835507.1">
    <property type="nucleotide sequence ID" value="NZ_BMPI01000017.1"/>
</dbReference>
<evidence type="ECO:0000259" key="1">
    <source>
        <dbReference type="Pfam" id="PF02374"/>
    </source>
</evidence>
<sequence>MTARESSDGRGSYGWPARLHVVTGKGGTGKTTVAAALALALARDGRRTLLIEVEARQGIAQLFERDPLPYRETRIATAQGGGELRALAVDVEEALLEYLEMFYRLGVAGRALRKVGAVDFATTIAPGLRDVLLTGKIKEAVTRTVDGRRVYDAVVLDAPPTGRIGRFLNVTAETARLAKVGPIKTQSEGVAAILRSPMTAVHVVTLLEEMPVQETADAIEELTRLGIPIGTVIVNATRPPMLAGAKVTQADLRKGLTAAGLAPDKETLAGLVGEAKAYQTRVAAEASLRADLQGLGRPVVELPIVPEGVTAASLESLGDLLLTSADAGTERIRSLGASER</sequence>
<dbReference type="Pfam" id="PF02374">
    <property type="entry name" value="ArsA_ATPase"/>
    <property type="match status" value="1"/>
</dbReference>
<dbReference type="Proteomes" id="UP000642070">
    <property type="component" value="Unassembled WGS sequence"/>
</dbReference>
<dbReference type="EMBL" id="BMPI01000017">
    <property type="protein sequence ID" value="GGM33538.1"/>
    <property type="molecule type" value="Genomic_DNA"/>
</dbReference>